<comment type="caution">
    <text evidence="1">The sequence shown here is derived from an EMBL/GenBank/DDBJ whole genome shotgun (WGS) entry which is preliminary data.</text>
</comment>
<accession>A0AAP0NCQ4</accession>
<dbReference type="Gene3D" id="2.60.120.200">
    <property type="match status" value="1"/>
</dbReference>
<gene>
    <name evidence="1" type="ORF">L1049_001560</name>
</gene>
<dbReference type="Proteomes" id="UP001415857">
    <property type="component" value="Unassembled WGS sequence"/>
</dbReference>
<dbReference type="Pfam" id="PF13385">
    <property type="entry name" value="Laminin_G_3"/>
    <property type="match status" value="1"/>
</dbReference>
<reference evidence="1 2" key="1">
    <citation type="journal article" date="2024" name="Plant J.">
        <title>Genome sequences and population genomics reveal climatic adaptation and genomic divergence between two closely related sweetgum species.</title>
        <authorList>
            <person name="Xu W.Q."/>
            <person name="Ren C.Q."/>
            <person name="Zhang X.Y."/>
            <person name="Comes H.P."/>
            <person name="Liu X.H."/>
            <person name="Li Y.G."/>
            <person name="Kettle C.J."/>
            <person name="Jalonen R."/>
            <person name="Gaisberger H."/>
            <person name="Ma Y.Z."/>
            <person name="Qiu Y.X."/>
        </authorList>
    </citation>
    <scope>NUCLEOTIDE SEQUENCE [LARGE SCALE GENOMIC DNA]</scope>
    <source>
        <strain evidence="1">Hangzhou</strain>
    </source>
</reference>
<organism evidence="1 2">
    <name type="scientific">Liquidambar formosana</name>
    <name type="common">Formosan gum</name>
    <dbReference type="NCBI Taxonomy" id="63359"/>
    <lineage>
        <taxon>Eukaryota</taxon>
        <taxon>Viridiplantae</taxon>
        <taxon>Streptophyta</taxon>
        <taxon>Embryophyta</taxon>
        <taxon>Tracheophyta</taxon>
        <taxon>Spermatophyta</taxon>
        <taxon>Magnoliopsida</taxon>
        <taxon>eudicotyledons</taxon>
        <taxon>Gunneridae</taxon>
        <taxon>Pentapetalae</taxon>
        <taxon>Saxifragales</taxon>
        <taxon>Altingiaceae</taxon>
        <taxon>Liquidambar</taxon>
    </lineage>
</organism>
<sequence length="299" mass="32832">MGANVMEEEDYSLLKDLKLEISSEDGTFSLCFWIYLMNSTPFPATIIRQVHSDITTRVPFLVLKESKKMMLLPLLFLHKEAPAPGNSSSVTQVPYASADTEFPLEKWVHVGCEVSTDFVRLYINGEIVGEKRLSSSLTNNSNSNGLKRVNLVSVDGNDDGVQGYVYNAKILPITSSIKDHYDKDPPLQLSIDSSSASEIEEGNDGVWSIVGGKASCRRNFSLDVILLDVFGHPVNKEMEVVASLLYADNGAPVEKPNDAEAPLLTSYDGIEFASGDRPSKLLHGRASFKLKISQLSVQV</sequence>
<proteinExistence type="predicted"/>
<protein>
    <submittedName>
        <fullName evidence="1">Uncharacterized protein</fullName>
    </submittedName>
</protein>
<dbReference type="EMBL" id="JBBPBK010000015">
    <property type="protein sequence ID" value="KAK9269782.1"/>
    <property type="molecule type" value="Genomic_DNA"/>
</dbReference>
<keyword evidence="2" id="KW-1185">Reference proteome</keyword>
<evidence type="ECO:0000313" key="1">
    <source>
        <dbReference type="EMBL" id="KAK9269782.1"/>
    </source>
</evidence>
<dbReference type="AlphaFoldDB" id="A0AAP0NCQ4"/>
<name>A0AAP0NCQ4_LIQFO</name>
<evidence type="ECO:0000313" key="2">
    <source>
        <dbReference type="Proteomes" id="UP001415857"/>
    </source>
</evidence>
<dbReference type="InterPro" id="IPR013320">
    <property type="entry name" value="ConA-like_dom_sf"/>
</dbReference>
<dbReference type="SUPFAM" id="SSF49899">
    <property type="entry name" value="Concanavalin A-like lectins/glucanases"/>
    <property type="match status" value="1"/>
</dbReference>